<dbReference type="HOGENOM" id="CLU_465520_0_0_1"/>
<dbReference type="InterPro" id="IPR032675">
    <property type="entry name" value="LRR_dom_sf"/>
</dbReference>
<evidence type="ECO:0008006" key="4">
    <source>
        <dbReference type="Google" id="ProtNLM"/>
    </source>
</evidence>
<organism evidence="2 3">
    <name type="scientific">Scleroderma citrinum Foug A</name>
    <dbReference type="NCBI Taxonomy" id="1036808"/>
    <lineage>
        <taxon>Eukaryota</taxon>
        <taxon>Fungi</taxon>
        <taxon>Dikarya</taxon>
        <taxon>Basidiomycota</taxon>
        <taxon>Agaricomycotina</taxon>
        <taxon>Agaricomycetes</taxon>
        <taxon>Agaricomycetidae</taxon>
        <taxon>Boletales</taxon>
        <taxon>Sclerodermatineae</taxon>
        <taxon>Sclerodermataceae</taxon>
        <taxon>Scleroderma</taxon>
    </lineage>
</organism>
<keyword evidence="3" id="KW-1185">Reference proteome</keyword>
<sequence>MRQPIVLWSTQRHSDTVIDDAGISIKKSLLGPPLSQPTYYGHTPSRTLPVPPLAFFCIMALAPYTEQLHAIGPLRVAYKADALSGLCLSDPTIWATIAQVMRPLPEHLRHLQGLPLADFSLPLLQQIPSSCHFSLLTLLALPNCKHVSDDTISELRRIDTLTALDLRATRISTYGLTVLCRGLSVLQDDSGANKRTGLWGLRILSLHSCTNVTDKALPILRTFPLLSVLDLRSTSCTRAAVSKQLGPLSFLPSHKKRLFHPIPLSISLDTLETIAAASTPTVALYSASLQSTFRIHIDKLFHHSRDTCAGSLPRRHSHIPNSTSYSIVDPSSTLASDSSEMHMSMLPVMLSLSRSVKQPSISPDVSPFYRDVTFTRPRLARHDLSSDGDPDSLAVVRPPPPWNTLEHEKLYVANTTTPKQRPVFGSPKDLSQFAHRRFNKRTSSAVSDMVNMLASKRQKCEMASAPPRVVSGMSHESRNPFSKRVVSVFSKTEPASDDAPPRQPDPIGSSGDTVDDLPHKARRIRVSKPEPDGKPLKPITSLKAPVLPKEYLPCPTPVTPQVKKPKASLKQARLSFPPACPPAPNL</sequence>
<dbReference type="Proteomes" id="UP000053989">
    <property type="component" value="Unassembled WGS sequence"/>
</dbReference>
<dbReference type="EMBL" id="KN822023">
    <property type="protein sequence ID" value="KIM65246.1"/>
    <property type="molecule type" value="Genomic_DNA"/>
</dbReference>
<proteinExistence type="predicted"/>
<name>A0A0C3EBB0_9AGAM</name>
<accession>A0A0C3EBB0</accession>
<feature type="region of interest" description="Disordered" evidence="1">
    <location>
        <begin position="490"/>
        <end position="586"/>
    </location>
</feature>
<dbReference type="InParanoid" id="A0A0C3EBB0"/>
<evidence type="ECO:0000313" key="3">
    <source>
        <dbReference type="Proteomes" id="UP000053989"/>
    </source>
</evidence>
<evidence type="ECO:0000256" key="1">
    <source>
        <dbReference type="SAM" id="MobiDB-lite"/>
    </source>
</evidence>
<protein>
    <recommendedName>
        <fullName evidence="4">F-box domain-containing protein</fullName>
    </recommendedName>
</protein>
<reference evidence="3" key="2">
    <citation type="submission" date="2015-01" db="EMBL/GenBank/DDBJ databases">
        <title>Evolutionary Origins and Diversification of the Mycorrhizal Mutualists.</title>
        <authorList>
            <consortium name="DOE Joint Genome Institute"/>
            <consortium name="Mycorrhizal Genomics Consortium"/>
            <person name="Kohler A."/>
            <person name="Kuo A."/>
            <person name="Nagy L.G."/>
            <person name="Floudas D."/>
            <person name="Copeland A."/>
            <person name="Barry K.W."/>
            <person name="Cichocki N."/>
            <person name="Veneault-Fourrey C."/>
            <person name="LaButti K."/>
            <person name="Lindquist E.A."/>
            <person name="Lipzen A."/>
            <person name="Lundell T."/>
            <person name="Morin E."/>
            <person name="Murat C."/>
            <person name="Riley R."/>
            <person name="Ohm R."/>
            <person name="Sun H."/>
            <person name="Tunlid A."/>
            <person name="Henrissat B."/>
            <person name="Grigoriev I.V."/>
            <person name="Hibbett D.S."/>
            <person name="Martin F."/>
        </authorList>
    </citation>
    <scope>NUCLEOTIDE SEQUENCE [LARGE SCALE GENOMIC DNA]</scope>
    <source>
        <strain evidence="3">Foug A</strain>
    </source>
</reference>
<evidence type="ECO:0000313" key="2">
    <source>
        <dbReference type="EMBL" id="KIM65246.1"/>
    </source>
</evidence>
<gene>
    <name evidence="2" type="ORF">SCLCIDRAFT_1212395</name>
</gene>
<dbReference type="OrthoDB" id="3215314at2759"/>
<dbReference type="AlphaFoldDB" id="A0A0C3EBB0"/>
<dbReference type="SUPFAM" id="SSF52047">
    <property type="entry name" value="RNI-like"/>
    <property type="match status" value="1"/>
</dbReference>
<reference evidence="2 3" key="1">
    <citation type="submission" date="2014-04" db="EMBL/GenBank/DDBJ databases">
        <authorList>
            <consortium name="DOE Joint Genome Institute"/>
            <person name="Kuo A."/>
            <person name="Kohler A."/>
            <person name="Nagy L.G."/>
            <person name="Floudas D."/>
            <person name="Copeland A."/>
            <person name="Barry K.W."/>
            <person name="Cichocki N."/>
            <person name="Veneault-Fourrey C."/>
            <person name="LaButti K."/>
            <person name="Lindquist E.A."/>
            <person name="Lipzen A."/>
            <person name="Lundell T."/>
            <person name="Morin E."/>
            <person name="Murat C."/>
            <person name="Sun H."/>
            <person name="Tunlid A."/>
            <person name="Henrissat B."/>
            <person name="Grigoriev I.V."/>
            <person name="Hibbett D.S."/>
            <person name="Martin F."/>
            <person name="Nordberg H.P."/>
            <person name="Cantor M.N."/>
            <person name="Hua S.X."/>
        </authorList>
    </citation>
    <scope>NUCLEOTIDE SEQUENCE [LARGE SCALE GENOMIC DNA]</scope>
    <source>
        <strain evidence="2 3">Foug A</strain>
    </source>
</reference>
<dbReference type="Gene3D" id="3.80.10.10">
    <property type="entry name" value="Ribonuclease Inhibitor"/>
    <property type="match status" value="1"/>
</dbReference>